<accession>A0AAW6UDL3</accession>
<sequence length="96" mass="10522">MGWVSQLLSIIAALIFSTLVSYVFTIVLIKINRKLLFLLPILFGILAAILWTLGLLSEDWGAFGYLLYGSFAIIAAVGSLISSIIIFKASKKSLRN</sequence>
<keyword evidence="3" id="KW-1185">Reference proteome</keyword>
<name>A0AAW6UDL3_9MOLU</name>
<dbReference type="Proteomes" id="UP001431532">
    <property type="component" value="Unassembled WGS sequence"/>
</dbReference>
<keyword evidence="1" id="KW-0812">Transmembrane</keyword>
<feature type="transmembrane region" description="Helical" evidence="1">
    <location>
        <begin position="35"/>
        <end position="53"/>
    </location>
</feature>
<dbReference type="AlphaFoldDB" id="A0AAW6UDL3"/>
<gene>
    <name evidence="2" type="ORF">QJ521_09145</name>
</gene>
<evidence type="ECO:0008006" key="4">
    <source>
        <dbReference type="Google" id="ProtNLM"/>
    </source>
</evidence>
<evidence type="ECO:0000313" key="3">
    <source>
        <dbReference type="Proteomes" id="UP001431532"/>
    </source>
</evidence>
<keyword evidence="1" id="KW-1133">Transmembrane helix</keyword>
<keyword evidence="1" id="KW-0472">Membrane</keyword>
<protein>
    <recommendedName>
        <fullName evidence="4">YesK-like protein</fullName>
    </recommendedName>
</protein>
<proteinExistence type="predicted"/>
<evidence type="ECO:0000313" key="2">
    <source>
        <dbReference type="EMBL" id="MDI6453729.1"/>
    </source>
</evidence>
<feature type="transmembrane region" description="Helical" evidence="1">
    <location>
        <begin position="65"/>
        <end position="87"/>
    </location>
</feature>
<reference evidence="2" key="1">
    <citation type="submission" date="2023-05" db="EMBL/GenBank/DDBJ databases">
        <title>Mariniplasma microaerophilum sp. nov., a novel anaerobic mollicute isolated from terrestrial mud volcano, Taman Peninsula, Russia.</title>
        <authorList>
            <person name="Khomyakova M.A."/>
            <person name="Merkel A.Y."/>
            <person name="Slobodkin A.I."/>
        </authorList>
    </citation>
    <scope>NUCLEOTIDE SEQUENCE</scope>
    <source>
        <strain evidence="2">M4Ah</strain>
    </source>
</reference>
<feature type="transmembrane region" description="Helical" evidence="1">
    <location>
        <begin position="6"/>
        <end position="28"/>
    </location>
</feature>
<organism evidence="2 3">
    <name type="scientific">Peloplasma aerotolerans</name>
    <dbReference type="NCBI Taxonomy" id="3044389"/>
    <lineage>
        <taxon>Bacteria</taxon>
        <taxon>Bacillati</taxon>
        <taxon>Mycoplasmatota</taxon>
        <taxon>Mollicutes</taxon>
        <taxon>Acholeplasmatales</taxon>
        <taxon>Acholeplasmataceae</taxon>
        <taxon>Peloplasma</taxon>
    </lineage>
</organism>
<dbReference type="RefSeq" id="WP_282840179.1">
    <property type="nucleotide sequence ID" value="NZ_JASCXW010000050.1"/>
</dbReference>
<evidence type="ECO:0000256" key="1">
    <source>
        <dbReference type="SAM" id="Phobius"/>
    </source>
</evidence>
<dbReference type="EMBL" id="JASCXW010000050">
    <property type="protein sequence ID" value="MDI6453729.1"/>
    <property type="molecule type" value="Genomic_DNA"/>
</dbReference>
<comment type="caution">
    <text evidence="2">The sequence shown here is derived from an EMBL/GenBank/DDBJ whole genome shotgun (WGS) entry which is preliminary data.</text>
</comment>